<dbReference type="EMBL" id="CP014038">
    <property type="protein sequence ID" value="AMF96738.1"/>
    <property type="molecule type" value="Genomic_DNA"/>
</dbReference>
<proteinExistence type="predicted"/>
<accession>A0ABM5XUC0</accession>
<organism evidence="1 2">
    <name type="scientific">Vibrio harveyi</name>
    <name type="common">Beneckea harveyi</name>
    <dbReference type="NCBI Taxonomy" id="669"/>
    <lineage>
        <taxon>Bacteria</taxon>
        <taxon>Pseudomonadati</taxon>
        <taxon>Pseudomonadota</taxon>
        <taxon>Gammaproteobacteria</taxon>
        <taxon>Vibrionales</taxon>
        <taxon>Vibrionaceae</taxon>
        <taxon>Vibrio</taxon>
    </lineage>
</organism>
<keyword evidence="2" id="KW-1185">Reference proteome</keyword>
<protein>
    <submittedName>
        <fullName evidence="1">Uncharacterized protein</fullName>
    </submittedName>
</protein>
<gene>
    <name evidence="1" type="ORF">AL538_02810</name>
</gene>
<dbReference type="Proteomes" id="UP000067422">
    <property type="component" value="Chromosome 1"/>
</dbReference>
<evidence type="ECO:0000313" key="1">
    <source>
        <dbReference type="EMBL" id="AMF96738.1"/>
    </source>
</evidence>
<reference evidence="1" key="1">
    <citation type="submission" date="2018-01" db="EMBL/GenBank/DDBJ databases">
        <title>FDA dAtabase for Regulatory Grade micrObial Sequences (FDA-ARGOS): Supporting development and validation of Infectious Disease Dx tests.</title>
        <authorList>
            <person name="Hoffmann M."/>
            <person name="Allard M."/>
            <person name="Evans P."/>
            <person name="Brown E."/>
            <person name="Tallon L."/>
            <person name="Sadzewicz L."/>
            <person name="Sengamalay N."/>
            <person name="Ott S."/>
            <person name="Godinez A."/>
            <person name="Nagaraj S."/>
            <person name="Vyas G."/>
            <person name="Aluvathingal J."/>
            <person name="Nadendla S."/>
            <person name="Geyer C."/>
            <person name="Sichtig H."/>
        </authorList>
    </citation>
    <scope>NUCLEOTIDE SEQUENCE</scope>
    <source>
        <strain evidence="1">FDAARGOS_107</strain>
    </source>
</reference>
<sequence length="115" mass="13065">MELSGYQSNLESQLNMLNETWDSLISNGVTNETELVLEFSYLCPNKASAIQLNDALENYESLIRSEGVINRSWFVEGYSHPTTVTKDILAQWLDFMVTKGWEFQCTFDGFGASFS</sequence>
<evidence type="ECO:0000313" key="2">
    <source>
        <dbReference type="Proteomes" id="UP000067422"/>
    </source>
</evidence>
<name>A0ABM5XUC0_VIBHA</name>